<evidence type="ECO:0008006" key="4">
    <source>
        <dbReference type="Google" id="ProtNLM"/>
    </source>
</evidence>
<name>A0ABT9ZK80_9BACI</name>
<evidence type="ECO:0000313" key="2">
    <source>
        <dbReference type="EMBL" id="MDQ0232694.1"/>
    </source>
</evidence>
<evidence type="ECO:0000256" key="1">
    <source>
        <dbReference type="SAM" id="SignalP"/>
    </source>
</evidence>
<feature type="chain" id="PRO_5046273500" description="DUF4367 domain-containing protein" evidence="1">
    <location>
        <begin position="26"/>
        <end position="188"/>
    </location>
</feature>
<comment type="caution">
    <text evidence="2">The sequence shown here is derived from an EMBL/GenBank/DDBJ whole genome shotgun (WGS) entry which is preliminary data.</text>
</comment>
<accession>A0ABT9ZK80</accession>
<protein>
    <recommendedName>
        <fullName evidence="4">DUF4367 domain-containing protein</fullName>
    </recommendedName>
</protein>
<dbReference type="RefSeq" id="WP_307344940.1">
    <property type="nucleotide sequence ID" value="NZ_JAUSUD010000023.1"/>
</dbReference>
<sequence>MKKAVPLIVLSFCYLLGLNSTAVNANPKNSPPPIENLHIQNGYKTVEEAVLEFEKHFNRDLTLPFKIPPIPFTHYFGRFNDLEGVINDSLDIEFINEQLPENHYKIDIRPYKTKISIHEKDVLKRMKLQNGNDAMFVHVPGFDVLVFSIDDCQYMLSVDKRNTEKVSQNALVEIANSMNSKASFKSED</sequence>
<reference evidence="2 3" key="1">
    <citation type="submission" date="2023-07" db="EMBL/GenBank/DDBJ databases">
        <title>Genomic Encyclopedia of Type Strains, Phase IV (KMG-IV): sequencing the most valuable type-strain genomes for metagenomic binning, comparative biology and taxonomic classification.</title>
        <authorList>
            <person name="Goeker M."/>
        </authorList>
    </citation>
    <scope>NUCLEOTIDE SEQUENCE [LARGE SCALE GENOMIC DNA]</scope>
    <source>
        <strain evidence="2 3">DSM 29005</strain>
    </source>
</reference>
<dbReference type="EMBL" id="JAUSUD010000023">
    <property type="protein sequence ID" value="MDQ0232694.1"/>
    <property type="molecule type" value="Genomic_DNA"/>
</dbReference>
<evidence type="ECO:0000313" key="3">
    <source>
        <dbReference type="Proteomes" id="UP001234495"/>
    </source>
</evidence>
<proteinExistence type="predicted"/>
<dbReference type="Proteomes" id="UP001234495">
    <property type="component" value="Unassembled WGS sequence"/>
</dbReference>
<keyword evidence="1" id="KW-0732">Signal</keyword>
<organism evidence="2 3">
    <name type="scientific">Metabacillus malikii</name>
    <dbReference type="NCBI Taxonomy" id="1504265"/>
    <lineage>
        <taxon>Bacteria</taxon>
        <taxon>Bacillati</taxon>
        <taxon>Bacillota</taxon>
        <taxon>Bacilli</taxon>
        <taxon>Bacillales</taxon>
        <taxon>Bacillaceae</taxon>
        <taxon>Metabacillus</taxon>
    </lineage>
</organism>
<gene>
    <name evidence="2" type="ORF">J2S19_004016</name>
</gene>
<keyword evidence="3" id="KW-1185">Reference proteome</keyword>
<feature type="signal peptide" evidence="1">
    <location>
        <begin position="1"/>
        <end position="25"/>
    </location>
</feature>